<sequence>MTTPFNRCLPLIQYTTVRFTPLWITMVALVTLLSVTMQSAQAGSREDMLHFFDTVIFGSEIAPSMRQTVVAKWPKGRIITFAYHGQPQTKHLRWTVRHITQIANLTKRPFRHITGPERAQADFHIFYLPGHAMDKIKLPGVPQQLLSHLSRSNGCYFVTKKNQYRDIASAYIVVNIDRSDESINACILEEITQAMGLPNDTDMMRGSVFNDRERLTRLGMRDIQLIKLLYDDRMVAGMSRTAALKRAQELLNE</sequence>
<name>A0A1S7LLZ5_MAGMO</name>
<reference evidence="2" key="1">
    <citation type="submission" date="2015-04" db="EMBL/GenBank/DDBJ databases">
        <authorList>
            <person name="Syromyatnikov M.Y."/>
            <person name="Popov V.N."/>
        </authorList>
    </citation>
    <scope>NUCLEOTIDE SEQUENCE</scope>
    <source>
        <strain evidence="2">MO-1</strain>
    </source>
</reference>
<dbReference type="InterPro" id="IPR021323">
    <property type="entry name" value="DUF2927"/>
</dbReference>
<keyword evidence="1" id="KW-0472">Membrane</keyword>
<evidence type="ECO:0008006" key="3">
    <source>
        <dbReference type="Google" id="ProtNLM"/>
    </source>
</evidence>
<accession>A0A1S7LLZ5</accession>
<dbReference type="Pfam" id="PF11150">
    <property type="entry name" value="DUF2927"/>
    <property type="match status" value="1"/>
</dbReference>
<feature type="transmembrane region" description="Helical" evidence="1">
    <location>
        <begin position="20"/>
        <end position="40"/>
    </location>
</feature>
<organism evidence="2">
    <name type="scientific">Magnetococcus massalia (strain MO-1)</name>
    <dbReference type="NCBI Taxonomy" id="451514"/>
    <lineage>
        <taxon>Bacteria</taxon>
        <taxon>Pseudomonadati</taxon>
        <taxon>Pseudomonadota</taxon>
        <taxon>Magnetococcia</taxon>
        <taxon>Magnetococcales</taxon>
        <taxon>Magnetococcaceae</taxon>
        <taxon>Magnetococcus</taxon>
    </lineage>
</organism>
<keyword evidence="1" id="KW-1133">Transmembrane helix</keyword>
<dbReference type="EMBL" id="LO017727">
    <property type="protein sequence ID" value="CRH06871.1"/>
    <property type="molecule type" value="Genomic_DNA"/>
</dbReference>
<proteinExistence type="predicted"/>
<evidence type="ECO:0000256" key="1">
    <source>
        <dbReference type="SAM" id="Phobius"/>
    </source>
</evidence>
<gene>
    <name evidence="2" type="ORF">MAGMO_2719</name>
</gene>
<dbReference type="AlphaFoldDB" id="A0A1S7LLZ5"/>
<keyword evidence="1" id="KW-0812">Transmembrane</keyword>
<evidence type="ECO:0000313" key="2">
    <source>
        <dbReference type="EMBL" id="CRH06871.1"/>
    </source>
</evidence>
<protein>
    <recommendedName>
        <fullName evidence="3">DUF2927 domain-containing protein</fullName>
    </recommendedName>
</protein>